<evidence type="ECO:0000313" key="2">
    <source>
        <dbReference type="Proteomes" id="UP000323393"/>
    </source>
</evidence>
<protein>
    <submittedName>
        <fullName evidence="1">Uncharacterized protein</fullName>
    </submittedName>
</protein>
<dbReference type="Proteomes" id="UP000323393">
    <property type="component" value="Unassembled WGS sequence"/>
</dbReference>
<gene>
    <name evidence="1" type="ORF">FZC74_14010</name>
</gene>
<comment type="caution">
    <text evidence="1">The sequence shown here is derived from an EMBL/GenBank/DDBJ whole genome shotgun (WGS) entry which is preliminary data.</text>
</comment>
<evidence type="ECO:0000313" key="1">
    <source>
        <dbReference type="EMBL" id="TYS58102.1"/>
    </source>
</evidence>
<name>A0AA95B5G5_9BACI</name>
<organism evidence="1 2">
    <name type="scientific">Sutcliffiella horikoshii</name>
    <dbReference type="NCBI Taxonomy" id="79883"/>
    <lineage>
        <taxon>Bacteria</taxon>
        <taxon>Bacillati</taxon>
        <taxon>Bacillota</taxon>
        <taxon>Bacilli</taxon>
        <taxon>Bacillales</taxon>
        <taxon>Bacillaceae</taxon>
        <taxon>Sutcliffiella</taxon>
    </lineage>
</organism>
<proteinExistence type="predicted"/>
<accession>A0AA95B5G5</accession>
<sequence length="76" mass="9219">MSVKEQYDRGMQEVRAFLKTETTWQDLTIEEFSEYSSLFKSLLLLSELVMREGVYPEEYLKEKLQLIYRSIKRLLF</sequence>
<dbReference type="RefSeq" id="WP_148966322.1">
    <property type="nucleotide sequence ID" value="NZ_VTEU01000005.1"/>
</dbReference>
<reference evidence="1 2" key="1">
    <citation type="submission" date="2019-08" db="EMBL/GenBank/DDBJ databases">
        <title>Bacillus genomes from the desert of Cuatro Cienegas, Coahuila.</title>
        <authorList>
            <person name="Olmedo-Alvarez G."/>
        </authorList>
    </citation>
    <scope>NUCLEOTIDE SEQUENCE [LARGE SCALE GENOMIC DNA]</scope>
    <source>
        <strain evidence="1 2">CH88_3T</strain>
    </source>
</reference>
<dbReference type="EMBL" id="VTEU01000005">
    <property type="protein sequence ID" value="TYS58102.1"/>
    <property type="molecule type" value="Genomic_DNA"/>
</dbReference>
<dbReference type="AlphaFoldDB" id="A0AA95B5G5"/>